<protein>
    <submittedName>
        <fullName evidence="1">Uncharacterized protein</fullName>
    </submittedName>
</protein>
<dbReference type="EMBL" id="BPLR01012515">
    <property type="protein sequence ID" value="GIY54446.1"/>
    <property type="molecule type" value="Genomic_DNA"/>
</dbReference>
<accession>A0AAV4U9K0</accession>
<reference evidence="1 2" key="1">
    <citation type="submission" date="2021-06" db="EMBL/GenBank/DDBJ databases">
        <title>Caerostris extrusa draft genome.</title>
        <authorList>
            <person name="Kono N."/>
            <person name="Arakawa K."/>
        </authorList>
    </citation>
    <scope>NUCLEOTIDE SEQUENCE [LARGE SCALE GENOMIC DNA]</scope>
</reference>
<dbReference type="AlphaFoldDB" id="A0AAV4U9K0"/>
<organism evidence="1 2">
    <name type="scientific">Caerostris extrusa</name>
    <name type="common">Bark spider</name>
    <name type="synonym">Caerostris bankana</name>
    <dbReference type="NCBI Taxonomy" id="172846"/>
    <lineage>
        <taxon>Eukaryota</taxon>
        <taxon>Metazoa</taxon>
        <taxon>Ecdysozoa</taxon>
        <taxon>Arthropoda</taxon>
        <taxon>Chelicerata</taxon>
        <taxon>Arachnida</taxon>
        <taxon>Araneae</taxon>
        <taxon>Araneomorphae</taxon>
        <taxon>Entelegynae</taxon>
        <taxon>Araneoidea</taxon>
        <taxon>Araneidae</taxon>
        <taxon>Caerostris</taxon>
    </lineage>
</organism>
<proteinExistence type="predicted"/>
<keyword evidence="2" id="KW-1185">Reference proteome</keyword>
<comment type="caution">
    <text evidence="1">The sequence shown here is derived from an EMBL/GenBank/DDBJ whole genome shotgun (WGS) entry which is preliminary data.</text>
</comment>
<sequence length="79" mass="8767">MPTADIVSWRNEPDRRKQELTQIIIGNKAAFTRFELRPICGGIASAPCVVFEAAFTASNNGIERVDCEVPFISSPQRND</sequence>
<dbReference type="Proteomes" id="UP001054945">
    <property type="component" value="Unassembled WGS sequence"/>
</dbReference>
<name>A0AAV4U9K0_CAEEX</name>
<gene>
    <name evidence="1" type="ORF">CEXT_230321</name>
</gene>
<evidence type="ECO:0000313" key="2">
    <source>
        <dbReference type="Proteomes" id="UP001054945"/>
    </source>
</evidence>
<evidence type="ECO:0000313" key="1">
    <source>
        <dbReference type="EMBL" id="GIY54446.1"/>
    </source>
</evidence>